<protein>
    <submittedName>
        <fullName evidence="2">Uncharacterized protein</fullName>
    </submittedName>
</protein>
<feature type="signal peptide" evidence="1">
    <location>
        <begin position="1"/>
        <end position="27"/>
    </location>
</feature>
<evidence type="ECO:0000313" key="2">
    <source>
        <dbReference type="EMBL" id="CAG4911049.1"/>
    </source>
</evidence>
<sequence>MKRWIARRLLAAVFAACGIGASMWAEAQPGALQERVEAKPCGNWNDCGLGEMSGVAPHNGRALPSSIDIPMTVVGVYGLTTLNTLSSGPFMLLKWPDGCCPEGRRWRPAGTGQNHAGEGQHVNFLWPAL</sequence>
<gene>
    <name evidence="2" type="ORF">LMG31841_04026</name>
</gene>
<accession>A0A9N8X354</accession>
<keyword evidence="1" id="KW-0732">Signal</keyword>
<feature type="chain" id="PRO_5040178936" evidence="1">
    <location>
        <begin position="28"/>
        <end position="129"/>
    </location>
</feature>
<reference evidence="2" key="1">
    <citation type="submission" date="2021-04" db="EMBL/GenBank/DDBJ databases">
        <authorList>
            <person name="Vanwijnsberghe S."/>
        </authorList>
    </citation>
    <scope>NUCLEOTIDE SEQUENCE</scope>
    <source>
        <strain evidence="2">LMG 31841</strain>
    </source>
</reference>
<name>A0A9N8X354_9BURK</name>
<proteinExistence type="predicted"/>
<organism evidence="2 3">
    <name type="scientific">Paraburkholderia saeva</name>
    <dbReference type="NCBI Taxonomy" id="2777537"/>
    <lineage>
        <taxon>Bacteria</taxon>
        <taxon>Pseudomonadati</taxon>
        <taxon>Pseudomonadota</taxon>
        <taxon>Betaproteobacteria</taxon>
        <taxon>Burkholderiales</taxon>
        <taxon>Burkholderiaceae</taxon>
        <taxon>Paraburkholderia</taxon>
    </lineage>
</organism>
<dbReference type="RefSeq" id="WP_228934357.1">
    <property type="nucleotide sequence ID" value="NZ_CAJQYX010000005.1"/>
</dbReference>
<comment type="caution">
    <text evidence="2">The sequence shown here is derived from an EMBL/GenBank/DDBJ whole genome shotgun (WGS) entry which is preliminary data.</text>
</comment>
<dbReference type="Proteomes" id="UP000789704">
    <property type="component" value="Unassembled WGS sequence"/>
</dbReference>
<evidence type="ECO:0000256" key="1">
    <source>
        <dbReference type="SAM" id="SignalP"/>
    </source>
</evidence>
<dbReference type="EMBL" id="CAJQZC010000008">
    <property type="protein sequence ID" value="CAG4911049.1"/>
    <property type="molecule type" value="Genomic_DNA"/>
</dbReference>
<evidence type="ECO:0000313" key="3">
    <source>
        <dbReference type="Proteomes" id="UP000789704"/>
    </source>
</evidence>
<dbReference type="AlphaFoldDB" id="A0A9N8X354"/>
<keyword evidence="3" id="KW-1185">Reference proteome</keyword>